<dbReference type="InterPro" id="IPR017937">
    <property type="entry name" value="Thioredoxin_CS"/>
</dbReference>
<evidence type="ECO:0000259" key="10">
    <source>
        <dbReference type="PROSITE" id="PS51352"/>
    </source>
</evidence>
<evidence type="ECO:0000256" key="2">
    <source>
        <dbReference type="ARBA" id="ARBA00022448"/>
    </source>
</evidence>
<sequence>MASDKVVHISDSEFESGIIGNSLPCLVDFWAPWCGPCKAIGPVIDELAAEYEGKVVIAKMNVDDNPATPGKFGIRAIPTLILFKGGEVIDQITGAVGKSQLQDLIKKAI</sequence>
<gene>
    <name evidence="11" type="ordered locus">Despr_2957</name>
</gene>
<dbReference type="Pfam" id="PF00085">
    <property type="entry name" value="Thioredoxin"/>
    <property type="match status" value="1"/>
</dbReference>
<name>A0A7U3YPD4_DESPD</name>
<dbReference type="AlphaFoldDB" id="A0A7U3YPD4"/>
<dbReference type="PANTHER" id="PTHR45663">
    <property type="entry name" value="GEO12009P1"/>
    <property type="match status" value="1"/>
</dbReference>
<feature type="disulfide bond" description="Redox-active" evidence="9">
    <location>
        <begin position="34"/>
        <end position="37"/>
    </location>
</feature>
<dbReference type="GO" id="GO:0005829">
    <property type="term" value="C:cytosol"/>
    <property type="evidence" value="ECO:0007669"/>
    <property type="project" value="TreeGrafter"/>
</dbReference>
<protein>
    <recommendedName>
        <fullName evidence="6 7">Thioredoxin</fullName>
    </recommendedName>
</protein>
<feature type="active site" description="Nucleophile" evidence="8">
    <location>
        <position position="34"/>
    </location>
</feature>
<evidence type="ECO:0000256" key="8">
    <source>
        <dbReference type="PIRSR" id="PIRSR000077-1"/>
    </source>
</evidence>
<dbReference type="CDD" id="cd02947">
    <property type="entry name" value="TRX_family"/>
    <property type="match status" value="1"/>
</dbReference>
<dbReference type="EMBL" id="CP002364">
    <property type="protein sequence ID" value="ADW19090.1"/>
    <property type="molecule type" value="Genomic_DNA"/>
</dbReference>
<evidence type="ECO:0000256" key="9">
    <source>
        <dbReference type="PIRSR" id="PIRSR000077-4"/>
    </source>
</evidence>
<evidence type="ECO:0000256" key="7">
    <source>
        <dbReference type="PIRNR" id="PIRNR000077"/>
    </source>
</evidence>
<dbReference type="SUPFAM" id="SSF52833">
    <property type="entry name" value="Thioredoxin-like"/>
    <property type="match status" value="1"/>
</dbReference>
<dbReference type="GO" id="GO:0015035">
    <property type="term" value="F:protein-disulfide reductase activity"/>
    <property type="evidence" value="ECO:0007669"/>
    <property type="project" value="UniProtKB-UniRule"/>
</dbReference>
<evidence type="ECO:0000256" key="4">
    <source>
        <dbReference type="ARBA" id="ARBA00023157"/>
    </source>
</evidence>
<organism evidence="11 12">
    <name type="scientific">Desulfobulbus propionicus (strain ATCC 33891 / DSM 2032 / VKM B-1956 / 1pr3)</name>
    <dbReference type="NCBI Taxonomy" id="577650"/>
    <lineage>
        <taxon>Bacteria</taxon>
        <taxon>Pseudomonadati</taxon>
        <taxon>Thermodesulfobacteriota</taxon>
        <taxon>Desulfobulbia</taxon>
        <taxon>Desulfobulbales</taxon>
        <taxon>Desulfobulbaceae</taxon>
        <taxon>Desulfobulbus</taxon>
    </lineage>
</organism>
<dbReference type="PROSITE" id="PS51352">
    <property type="entry name" value="THIOREDOXIN_2"/>
    <property type="match status" value="1"/>
</dbReference>
<dbReference type="PRINTS" id="PR00421">
    <property type="entry name" value="THIOREDOXIN"/>
</dbReference>
<dbReference type="KEGG" id="dpr:Despr_2957"/>
<feature type="site" description="Deprotonates C-terminal active site Cys" evidence="8">
    <location>
        <position position="28"/>
    </location>
</feature>
<accession>A0A7U3YPD4</accession>
<keyword evidence="4 9" id="KW-1015">Disulfide bond</keyword>
<evidence type="ECO:0000256" key="3">
    <source>
        <dbReference type="ARBA" id="ARBA00022982"/>
    </source>
</evidence>
<dbReference type="NCBIfam" id="TIGR01068">
    <property type="entry name" value="thioredoxin"/>
    <property type="match status" value="1"/>
</dbReference>
<reference evidence="11 12" key="1">
    <citation type="journal article" date="2011" name="Stand. Genomic Sci.">
        <title>Complete genome sequence of Desulfobulbus propionicus type strain (1pr3).</title>
        <authorList>
            <person name="Pagani I."/>
            <person name="Lapidus A."/>
            <person name="Nolan M."/>
            <person name="Lucas S."/>
            <person name="Hammon N."/>
            <person name="Deshpande S."/>
            <person name="Cheng J.F."/>
            <person name="Chertkov O."/>
            <person name="Davenport K."/>
            <person name="Tapia R."/>
            <person name="Han C."/>
            <person name="Goodwin L."/>
            <person name="Pitluck S."/>
            <person name="Liolios K."/>
            <person name="Mavromatis K."/>
            <person name="Ivanova N."/>
            <person name="Mikhailova N."/>
            <person name="Pati A."/>
            <person name="Chen A."/>
            <person name="Palaniappan K."/>
            <person name="Land M."/>
            <person name="Hauser L."/>
            <person name="Chang Y.J."/>
            <person name="Jeffries C.D."/>
            <person name="Detter J.C."/>
            <person name="Brambilla E."/>
            <person name="Kannan K.P."/>
            <person name="Djao O.D."/>
            <person name="Rohde M."/>
            <person name="Pukall R."/>
            <person name="Spring S."/>
            <person name="Goker M."/>
            <person name="Sikorski J."/>
            <person name="Woyke T."/>
            <person name="Bristow J."/>
            <person name="Eisen J.A."/>
            <person name="Markowitz V."/>
            <person name="Hugenholtz P."/>
            <person name="Kyrpides N.C."/>
            <person name="Klenk H.P."/>
        </authorList>
    </citation>
    <scope>NUCLEOTIDE SEQUENCE [LARGE SCALE GENOMIC DNA]</scope>
    <source>
        <strain evidence="12">ATCC 33891 / DSM 2032 / 1pr3</strain>
    </source>
</reference>
<feature type="active site" description="Nucleophile" evidence="8">
    <location>
        <position position="37"/>
    </location>
</feature>
<proteinExistence type="inferred from homology"/>
<dbReference type="FunFam" id="3.40.30.10:FF:000001">
    <property type="entry name" value="Thioredoxin"/>
    <property type="match status" value="1"/>
</dbReference>
<keyword evidence="3" id="KW-0249">Electron transport</keyword>
<dbReference type="InterPro" id="IPR013766">
    <property type="entry name" value="Thioredoxin_domain"/>
</dbReference>
<dbReference type="InterPro" id="IPR036249">
    <property type="entry name" value="Thioredoxin-like_sf"/>
</dbReference>
<feature type="site" description="Contributes to redox potential value" evidence="8">
    <location>
        <position position="36"/>
    </location>
</feature>
<dbReference type="GO" id="GO:0045454">
    <property type="term" value="P:cell redox homeostasis"/>
    <property type="evidence" value="ECO:0007669"/>
    <property type="project" value="TreeGrafter"/>
</dbReference>
<evidence type="ECO:0000256" key="1">
    <source>
        <dbReference type="ARBA" id="ARBA00008987"/>
    </source>
</evidence>
<feature type="site" description="Contributes to redox potential value" evidence="8">
    <location>
        <position position="35"/>
    </location>
</feature>
<keyword evidence="5 9" id="KW-0676">Redox-active center</keyword>
<dbReference type="Proteomes" id="UP000006365">
    <property type="component" value="Chromosome"/>
</dbReference>
<feature type="domain" description="Thioredoxin" evidence="10">
    <location>
        <begin position="1"/>
        <end position="109"/>
    </location>
</feature>
<evidence type="ECO:0000313" key="12">
    <source>
        <dbReference type="Proteomes" id="UP000006365"/>
    </source>
</evidence>
<keyword evidence="2" id="KW-0813">Transport</keyword>
<evidence type="ECO:0000256" key="5">
    <source>
        <dbReference type="ARBA" id="ARBA00023284"/>
    </source>
</evidence>
<evidence type="ECO:0000256" key="6">
    <source>
        <dbReference type="NCBIfam" id="TIGR01068"/>
    </source>
</evidence>
<dbReference type="RefSeq" id="WP_015725615.1">
    <property type="nucleotide sequence ID" value="NC_014972.1"/>
</dbReference>
<comment type="similarity">
    <text evidence="1 7">Belongs to the thioredoxin family.</text>
</comment>
<dbReference type="PANTHER" id="PTHR45663:SF11">
    <property type="entry name" value="GEO12009P1"/>
    <property type="match status" value="1"/>
</dbReference>
<dbReference type="InterPro" id="IPR005746">
    <property type="entry name" value="Thioredoxin"/>
</dbReference>
<dbReference type="Gene3D" id="3.40.30.10">
    <property type="entry name" value="Glutaredoxin"/>
    <property type="match status" value="1"/>
</dbReference>
<dbReference type="PROSITE" id="PS00194">
    <property type="entry name" value="THIOREDOXIN_1"/>
    <property type="match status" value="1"/>
</dbReference>
<dbReference type="PIRSF" id="PIRSF000077">
    <property type="entry name" value="Thioredoxin"/>
    <property type="match status" value="1"/>
</dbReference>
<keyword evidence="12" id="KW-1185">Reference proteome</keyword>
<evidence type="ECO:0000313" key="11">
    <source>
        <dbReference type="EMBL" id="ADW19090.1"/>
    </source>
</evidence>